<keyword evidence="3" id="KW-1185">Reference proteome</keyword>
<accession>A0A1E3Q7A8</accession>
<proteinExistence type="predicted"/>
<evidence type="ECO:0000313" key="3">
    <source>
        <dbReference type="Proteomes" id="UP000094385"/>
    </source>
</evidence>
<organism evidence="2 3">
    <name type="scientific">Lipomyces starkeyi NRRL Y-11557</name>
    <dbReference type="NCBI Taxonomy" id="675824"/>
    <lineage>
        <taxon>Eukaryota</taxon>
        <taxon>Fungi</taxon>
        <taxon>Dikarya</taxon>
        <taxon>Ascomycota</taxon>
        <taxon>Saccharomycotina</taxon>
        <taxon>Lipomycetes</taxon>
        <taxon>Lipomycetales</taxon>
        <taxon>Lipomycetaceae</taxon>
        <taxon>Lipomyces</taxon>
    </lineage>
</organism>
<dbReference type="AlphaFoldDB" id="A0A1E3Q7A8"/>
<keyword evidence="1" id="KW-0732">Signal</keyword>
<name>A0A1E3Q7A8_LIPST</name>
<dbReference type="InterPro" id="IPR017853">
    <property type="entry name" value="GH"/>
</dbReference>
<dbReference type="SUPFAM" id="SSF51445">
    <property type="entry name" value="(Trans)glycosidases"/>
    <property type="match status" value="1"/>
</dbReference>
<dbReference type="STRING" id="675824.A0A1E3Q7A8"/>
<feature type="signal peptide" evidence="1">
    <location>
        <begin position="1"/>
        <end position="21"/>
    </location>
</feature>
<dbReference type="PANTHER" id="PTHR31263">
    <property type="entry name" value="CELLULASE FAMILY PROTEIN (AFU_ORTHOLOGUE AFUA_5G14560)"/>
    <property type="match status" value="1"/>
</dbReference>
<evidence type="ECO:0000256" key="1">
    <source>
        <dbReference type="SAM" id="SignalP"/>
    </source>
</evidence>
<dbReference type="PANTHER" id="PTHR31263:SF0">
    <property type="entry name" value="CELLULASE FAMILY PROTEIN (AFU_ORTHOLOGUE AFUA_5G14560)"/>
    <property type="match status" value="1"/>
</dbReference>
<dbReference type="OrthoDB" id="442731at2759"/>
<gene>
    <name evidence="2" type="ORF">LIPSTDRAFT_2806</name>
</gene>
<reference evidence="2 3" key="1">
    <citation type="journal article" date="2016" name="Proc. Natl. Acad. Sci. U.S.A.">
        <title>Comparative genomics of biotechnologically important yeasts.</title>
        <authorList>
            <person name="Riley R."/>
            <person name="Haridas S."/>
            <person name="Wolfe K.H."/>
            <person name="Lopes M.R."/>
            <person name="Hittinger C.T."/>
            <person name="Goeker M."/>
            <person name="Salamov A.A."/>
            <person name="Wisecaver J.H."/>
            <person name="Long T.M."/>
            <person name="Calvey C.H."/>
            <person name="Aerts A.L."/>
            <person name="Barry K.W."/>
            <person name="Choi C."/>
            <person name="Clum A."/>
            <person name="Coughlan A.Y."/>
            <person name="Deshpande S."/>
            <person name="Douglass A.P."/>
            <person name="Hanson S.J."/>
            <person name="Klenk H.-P."/>
            <person name="LaButti K.M."/>
            <person name="Lapidus A."/>
            <person name="Lindquist E.A."/>
            <person name="Lipzen A.M."/>
            <person name="Meier-Kolthoff J.P."/>
            <person name="Ohm R.A."/>
            <person name="Otillar R.P."/>
            <person name="Pangilinan J.L."/>
            <person name="Peng Y."/>
            <person name="Rokas A."/>
            <person name="Rosa C.A."/>
            <person name="Scheuner C."/>
            <person name="Sibirny A.A."/>
            <person name="Slot J.C."/>
            <person name="Stielow J.B."/>
            <person name="Sun H."/>
            <person name="Kurtzman C.P."/>
            <person name="Blackwell M."/>
            <person name="Grigoriev I.V."/>
            <person name="Jeffries T.W."/>
        </authorList>
    </citation>
    <scope>NUCLEOTIDE SEQUENCE [LARGE SCALE GENOMIC DNA]</scope>
    <source>
        <strain evidence="2 3">NRRL Y-11557</strain>
    </source>
</reference>
<sequence>MVFEIISASVTLLTLSSFVFSLPYKNSVNLPLYSSERWILDSQGEPITYVGINWPGSADVMIPEGLQYQSIEYIVDKVVDMGLNVVRLTFAIEMIDDIYETGNDVTLQDAFIKALGPESGITTLNAVIQNNPQFSANTTRLQVYDAIAKELAMKDIFLHLDNHISKGQWCCSIDGNGWFNDTHFNVNNWIRGLSYMADHGKHNWPTFSSIGLRNEPRYPANPRIAYPYTWSTWAANMTSAAKAVHTANQDILIFFSGKHYGVSLTSVIFGGVIDSTTGVTFNVTEYDYYHKMVFELHTYSIVFSCSWFWSYLYRRGFGVLNVSDTSVFNRLPVVLTEWGHKQSDSSSKYRGQYHTCLHSFAAEWKFGWMLWTISGSYYIRSGTQDMEDTWGILDKEWADYRGNKSSAAFKQMAADTFASNADSGVHFSQMQINAFNKYMAPISQ</sequence>
<dbReference type="Gene3D" id="3.20.20.80">
    <property type="entry name" value="Glycosidases"/>
    <property type="match status" value="1"/>
</dbReference>
<feature type="chain" id="PRO_5009134149" evidence="1">
    <location>
        <begin position="22"/>
        <end position="444"/>
    </location>
</feature>
<protein>
    <submittedName>
        <fullName evidence="2">Uncharacterized protein</fullName>
    </submittedName>
</protein>
<evidence type="ECO:0000313" key="2">
    <source>
        <dbReference type="EMBL" id="ODQ73585.1"/>
    </source>
</evidence>
<dbReference type="EMBL" id="KV454293">
    <property type="protein sequence ID" value="ODQ73585.1"/>
    <property type="molecule type" value="Genomic_DNA"/>
</dbReference>
<dbReference type="Proteomes" id="UP000094385">
    <property type="component" value="Unassembled WGS sequence"/>
</dbReference>